<dbReference type="Pfam" id="PF00498">
    <property type="entry name" value="FHA"/>
    <property type="match status" value="1"/>
</dbReference>
<dbReference type="EMBL" id="UYSL01020176">
    <property type="protein sequence ID" value="VDL73263.1"/>
    <property type="molecule type" value="Genomic_DNA"/>
</dbReference>
<dbReference type="OMA" id="WICSIEY"/>
<dbReference type="PANTHER" id="PTHR23308">
    <property type="entry name" value="NUCLEAR INHIBITOR OF PROTEIN PHOSPHATASE-1"/>
    <property type="match status" value="1"/>
</dbReference>
<evidence type="ECO:0000313" key="6">
    <source>
        <dbReference type="Proteomes" id="UP000271162"/>
    </source>
</evidence>
<dbReference type="InterPro" id="IPR050923">
    <property type="entry name" value="Cell_Proc_Reg/RNA_Proc"/>
</dbReference>
<dbReference type="Gene3D" id="3.30.160.20">
    <property type="match status" value="1"/>
</dbReference>
<feature type="region of interest" description="Disordered" evidence="2">
    <location>
        <begin position="1"/>
        <end position="52"/>
    </location>
</feature>
<dbReference type="InterPro" id="IPR014720">
    <property type="entry name" value="dsRBD_dom"/>
</dbReference>
<dbReference type="SMART" id="SM00240">
    <property type="entry name" value="FHA"/>
    <property type="match status" value="1"/>
</dbReference>
<protein>
    <submittedName>
        <fullName evidence="7">Kanadaptin (inferred by orthology to a human protein)</fullName>
    </submittedName>
</protein>
<sequence length="427" mass="48369">METEEPFKAPLLLPKAAVSSSTDVDPEQITRKEETVLPDNTPHSPVERAESEGKISIAHPTLHYTPPPWALIPEKGLGYSLEIVKNGAIVDCFDLDKRKHDSYVVIGRLPYCDIVLDHPSVSRYHCILQYGDDRIDKTGKGWHIYDMGSTHGSKANKNKLPGKQYVRVKVGYVFQFGGSTRIFSLLGPPDDCDAEWECSPTEMREKMQKKYYQSDPKKALSKFFEREGFEMTFQLSEQGAGHTHKWLCAIELPIEINGVDRTYTAQAIVSTSKKDAQVQCALEACRILDAHGVLRPQTLAEATPIFCSFYRDTNSELEFTFHDVHRCTHSVLKKFRGSNAKASRRKKDLEENDFYDEDDDEYLDRTGQIEKQREKRAMWAKMKTETSSLRQKLVALTHDAQRLEKLVKIAKPVALPELKVAGANSSG</sequence>
<gene>
    <name evidence="5" type="ORF">NBR_LOCUS9674</name>
</gene>
<dbReference type="SUPFAM" id="SSF54768">
    <property type="entry name" value="dsRNA-binding domain-like"/>
    <property type="match status" value="1"/>
</dbReference>
<dbReference type="GO" id="GO:0003723">
    <property type="term" value="F:RNA binding"/>
    <property type="evidence" value="ECO:0007669"/>
    <property type="project" value="UniProtKB-UniRule"/>
</dbReference>
<feature type="domain" description="DRBM" evidence="4">
    <location>
        <begin position="215"/>
        <end position="290"/>
    </location>
</feature>
<dbReference type="SMART" id="SM00358">
    <property type="entry name" value="DSRM"/>
    <property type="match status" value="1"/>
</dbReference>
<accession>A0A0N4Y1Z1</accession>
<dbReference type="PROSITE" id="PS50006">
    <property type="entry name" value="FHA_DOMAIN"/>
    <property type="match status" value="1"/>
</dbReference>
<dbReference type="PROSITE" id="PS50137">
    <property type="entry name" value="DS_RBD"/>
    <property type="match status" value="1"/>
</dbReference>
<evidence type="ECO:0000259" key="3">
    <source>
        <dbReference type="PROSITE" id="PS50006"/>
    </source>
</evidence>
<dbReference type="STRING" id="27835.A0A0N4Y1Z1"/>
<dbReference type="CDD" id="cd22677">
    <property type="entry name" value="FHA_Kanadaptin"/>
    <property type="match status" value="1"/>
</dbReference>
<dbReference type="Gene3D" id="2.60.200.20">
    <property type="match status" value="1"/>
</dbReference>
<keyword evidence="1" id="KW-0694">RNA-binding</keyword>
<dbReference type="WBParaSite" id="NBR_0000967301-mRNA-1">
    <property type="protein sequence ID" value="NBR_0000967301-mRNA-1"/>
    <property type="gene ID" value="NBR_0000967301"/>
</dbReference>
<evidence type="ECO:0000313" key="7">
    <source>
        <dbReference type="WBParaSite" id="NBR_0000967301-mRNA-1"/>
    </source>
</evidence>
<dbReference type="CDD" id="cd19856">
    <property type="entry name" value="DSRM_Kanadaptin"/>
    <property type="match status" value="1"/>
</dbReference>
<organism evidence="7">
    <name type="scientific">Nippostrongylus brasiliensis</name>
    <name type="common">Rat hookworm</name>
    <dbReference type="NCBI Taxonomy" id="27835"/>
    <lineage>
        <taxon>Eukaryota</taxon>
        <taxon>Metazoa</taxon>
        <taxon>Ecdysozoa</taxon>
        <taxon>Nematoda</taxon>
        <taxon>Chromadorea</taxon>
        <taxon>Rhabditida</taxon>
        <taxon>Rhabditina</taxon>
        <taxon>Rhabditomorpha</taxon>
        <taxon>Strongyloidea</taxon>
        <taxon>Heligmosomidae</taxon>
        <taxon>Nippostrongylus</taxon>
    </lineage>
</organism>
<dbReference type="SUPFAM" id="SSF49879">
    <property type="entry name" value="SMAD/FHA domain"/>
    <property type="match status" value="1"/>
</dbReference>
<reference evidence="7" key="1">
    <citation type="submission" date="2016-04" db="UniProtKB">
        <authorList>
            <consortium name="WormBaseParasite"/>
        </authorList>
    </citation>
    <scope>IDENTIFICATION</scope>
</reference>
<dbReference type="Proteomes" id="UP000271162">
    <property type="component" value="Unassembled WGS sequence"/>
</dbReference>
<proteinExistence type="predicted"/>
<feature type="domain" description="FHA" evidence="3">
    <location>
        <begin position="104"/>
        <end position="160"/>
    </location>
</feature>
<dbReference type="InterPro" id="IPR000253">
    <property type="entry name" value="FHA_dom"/>
</dbReference>
<dbReference type="InterPro" id="IPR008984">
    <property type="entry name" value="SMAD_FHA_dom_sf"/>
</dbReference>
<dbReference type="AlphaFoldDB" id="A0A0N4Y1Z1"/>
<dbReference type="Pfam" id="PF00035">
    <property type="entry name" value="dsrm"/>
    <property type="match status" value="1"/>
</dbReference>
<evidence type="ECO:0000259" key="4">
    <source>
        <dbReference type="PROSITE" id="PS50137"/>
    </source>
</evidence>
<keyword evidence="6" id="KW-1185">Reference proteome</keyword>
<reference evidence="5 6" key="2">
    <citation type="submission" date="2018-11" db="EMBL/GenBank/DDBJ databases">
        <authorList>
            <consortium name="Pathogen Informatics"/>
        </authorList>
    </citation>
    <scope>NUCLEOTIDE SEQUENCE [LARGE SCALE GENOMIC DNA]</scope>
</reference>
<evidence type="ECO:0000256" key="1">
    <source>
        <dbReference type="PROSITE-ProRule" id="PRU00266"/>
    </source>
</evidence>
<evidence type="ECO:0000313" key="5">
    <source>
        <dbReference type="EMBL" id="VDL73263.1"/>
    </source>
</evidence>
<evidence type="ECO:0000256" key="2">
    <source>
        <dbReference type="SAM" id="MobiDB-lite"/>
    </source>
</evidence>
<name>A0A0N4Y1Z1_NIPBR</name>